<evidence type="ECO:0000313" key="4">
    <source>
        <dbReference type="EMBL" id="GGM71884.1"/>
    </source>
</evidence>
<dbReference type="SMART" id="SM00849">
    <property type="entry name" value="Lactamase_B"/>
    <property type="match status" value="1"/>
</dbReference>
<comment type="caution">
    <text evidence="4">The sequence shown here is derived from an EMBL/GenBank/DDBJ whole genome shotgun (WGS) entry which is preliminary data.</text>
</comment>
<dbReference type="SMART" id="SM01027">
    <property type="entry name" value="Beta-Casp"/>
    <property type="match status" value="1"/>
</dbReference>
<evidence type="ECO:0000259" key="3">
    <source>
        <dbReference type="SMART" id="SM01027"/>
    </source>
</evidence>
<dbReference type="PANTHER" id="PTHR11203">
    <property type="entry name" value="CLEAVAGE AND POLYADENYLATION SPECIFICITY FACTOR FAMILY MEMBER"/>
    <property type="match status" value="1"/>
</dbReference>
<dbReference type="GO" id="GO:0016787">
    <property type="term" value="F:hydrolase activity"/>
    <property type="evidence" value="ECO:0007669"/>
    <property type="project" value="UniProtKB-KW"/>
</dbReference>
<feature type="domain" description="Metallo-beta-lactamase" evidence="2">
    <location>
        <begin position="14"/>
        <end position="220"/>
    </location>
</feature>
<evidence type="ECO:0000256" key="1">
    <source>
        <dbReference type="ARBA" id="ARBA00022801"/>
    </source>
</evidence>
<name>A0AA37BQT7_9ARCH</name>
<keyword evidence="1" id="KW-0378">Hydrolase</keyword>
<dbReference type="AlphaFoldDB" id="A0AA37BQT7"/>
<evidence type="ECO:0000259" key="2">
    <source>
        <dbReference type="SMART" id="SM00849"/>
    </source>
</evidence>
<dbReference type="GO" id="GO:0004521">
    <property type="term" value="F:RNA endonuclease activity"/>
    <property type="evidence" value="ECO:0007669"/>
    <property type="project" value="TreeGrafter"/>
</dbReference>
<dbReference type="InterPro" id="IPR050698">
    <property type="entry name" value="MBL"/>
</dbReference>
<dbReference type="PANTHER" id="PTHR11203:SF52">
    <property type="entry name" value="MRNA 3-END PROCESSING FACTOR"/>
    <property type="match status" value="1"/>
</dbReference>
<gene>
    <name evidence="4" type="ORF">GCM10007108_07510</name>
</gene>
<keyword evidence="5" id="KW-1185">Reference proteome</keyword>
<dbReference type="RefSeq" id="WP_188680446.1">
    <property type="nucleotide sequence ID" value="NZ_BMNY01000001.1"/>
</dbReference>
<dbReference type="Pfam" id="PF16661">
    <property type="entry name" value="Lactamase_B_6"/>
    <property type="match status" value="1"/>
</dbReference>
<dbReference type="Gene3D" id="3.40.50.10890">
    <property type="match status" value="1"/>
</dbReference>
<dbReference type="InterPro" id="IPR022712">
    <property type="entry name" value="Beta_Casp"/>
</dbReference>
<dbReference type="Gene3D" id="3.60.15.10">
    <property type="entry name" value="Ribonuclease Z/Hydroxyacylglutathione hydrolase-like"/>
    <property type="match status" value="1"/>
</dbReference>
<dbReference type="EMBL" id="BMNY01000001">
    <property type="protein sequence ID" value="GGM71884.1"/>
    <property type="molecule type" value="Genomic_DNA"/>
</dbReference>
<dbReference type="Pfam" id="PF10996">
    <property type="entry name" value="Beta-Casp"/>
    <property type="match status" value="1"/>
</dbReference>
<dbReference type="Proteomes" id="UP000632195">
    <property type="component" value="Unassembled WGS sequence"/>
</dbReference>
<reference evidence="4" key="1">
    <citation type="journal article" date="2014" name="Int. J. Syst. Evol. Microbiol.">
        <title>Complete genome sequence of Corynebacterium casei LMG S-19264T (=DSM 44701T), isolated from a smear-ripened cheese.</title>
        <authorList>
            <consortium name="US DOE Joint Genome Institute (JGI-PGF)"/>
            <person name="Walter F."/>
            <person name="Albersmeier A."/>
            <person name="Kalinowski J."/>
            <person name="Ruckert C."/>
        </authorList>
    </citation>
    <scope>NUCLEOTIDE SEQUENCE</scope>
    <source>
        <strain evidence="4">JCM 13583</strain>
    </source>
</reference>
<dbReference type="Pfam" id="PF07521">
    <property type="entry name" value="RMMBL"/>
    <property type="match status" value="1"/>
</dbReference>
<dbReference type="InterPro" id="IPR011108">
    <property type="entry name" value="RMMBL"/>
</dbReference>
<sequence length="408" mass="45330">MTKLKFLGGAEEVGRLAIKITDGDTKVLVDYGVIPDKPPEYPMPPEPVSDIFVTHAHLDHIGALPLYYQGASPTIHATLMTANSMKPLLDDSVKIMNLEGYPVRFNKDDVSSLFAYLDVARYGETQEVGRFQVTPYSAGHIPGSTMWMMEDSRSILVTGDLYTRDTKLLVGAKPVKSDILIMESTYAGRNHEDREQVMARLKARIKEVIDDGGRVILPTFAVGRTQELIMNLADTGYEIYVDGMGNSITSIYLNTNGFLRSKKEFQRALEKVIEVRGNRMRQRALKSDIIITTSGMLDGGPALFYIQNMLNDRKSAIFLTGYQVEGTNGRLLLESGTMNIAGAAVKPEMKVEFFDLSAHAGHDDLVSFVKQVDPETVVLCHGDQREKLQEALEGYNVVLPFNGREIEV</sequence>
<dbReference type="SUPFAM" id="SSF56281">
    <property type="entry name" value="Metallo-hydrolase/oxidoreductase"/>
    <property type="match status" value="1"/>
</dbReference>
<proteinExistence type="predicted"/>
<organism evidence="4 5">
    <name type="scientific">Thermogymnomonas acidicola</name>
    <dbReference type="NCBI Taxonomy" id="399579"/>
    <lineage>
        <taxon>Archaea</taxon>
        <taxon>Methanobacteriati</taxon>
        <taxon>Thermoplasmatota</taxon>
        <taxon>Thermoplasmata</taxon>
        <taxon>Thermoplasmatales</taxon>
        <taxon>Thermogymnomonas</taxon>
    </lineage>
</organism>
<feature type="domain" description="Beta-Casp" evidence="3">
    <location>
        <begin position="225"/>
        <end position="332"/>
    </location>
</feature>
<reference evidence="4" key="2">
    <citation type="submission" date="2022-09" db="EMBL/GenBank/DDBJ databases">
        <authorList>
            <person name="Sun Q."/>
            <person name="Ohkuma M."/>
        </authorList>
    </citation>
    <scope>NUCLEOTIDE SEQUENCE</scope>
    <source>
        <strain evidence="4">JCM 13583</strain>
    </source>
</reference>
<evidence type="ECO:0000313" key="5">
    <source>
        <dbReference type="Proteomes" id="UP000632195"/>
    </source>
</evidence>
<dbReference type="InterPro" id="IPR001279">
    <property type="entry name" value="Metallo-B-lactamas"/>
</dbReference>
<dbReference type="InterPro" id="IPR036866">
    <property type="entry name" value="RibonucZ/Hydroxyglut_hydro"/>
</dbReference>
<protein>
    <submittedName>
        <fullName evidence="4">mRNA 3'-end processing factor</fullName>
    </submittedName>
</protein>
<accession>A0AA37BQT7</accession>